<gene>
    <name evidence="2" type="ORF">IB285_01780</name>
</gene>
<dbReference type="EMBL" id="JACXLC010000001">
    <property type="protein sequence ID" value="MBD2840979.1"/>
    <property type="molecule type" value="Genomic_DNA"/>
</dbReference>
<keyword evidence="1" id="KW-0812">Transmembrane</keyword>
<evidence type="ECO:0000313" key="2">
    <source>
        <dbReference type="EMBL" id="MBD2840979.1"/>
    </source>
</evidence>
<accession>A0ABR8KRA4</accession>
<evidence type="ECO:0000313" key="3">
    <source>
        <dbReference type="Proteomes" id="UP000635384"/>
    </source>
</evidence>
<proteinExistence type="predicted"/>
<evidence type="ECO:0000256" key="1">
    <source>
        <dbReference type="SAM" id="Phobius"/>
    </source>
</evidence>
<name>A0ABR8KRA4_9SPHN</name>
<feature type="transmembrane region" description="Helical" evidence="1">
    <location>
        <begin position="81"/>
        <end position="100"/>
    </location>
</feature>
<dbReference type="Proteomes" id="UP000635384">
    <property type="component" value="Unassembled WGS sequence"/>
</dbReference>
<keyword evidence="1" id="KW-0472">Membrane</keyword>
<reference evidence="2 3" key="1">
    <citation type="submission" date="2020-09" db="EMBL/GenBank/DDBJ databases">
        <authorList>
            <person name="Yoon J.-W."/>
        </authorList>
    </citation>
    <scope>NUCLEOTIDE SEQUENCE [LARGE SCALE GENOMIC DNA]</scope>
    <source>
        <strain evidence="2 3">KMU-140</strain>
    </source>
</reference>
<comment type="caution">
    <text evidence="2">The sequence shown here is derived from an EMBL/GenBank/DDBJ whole genome shotgun (WGS) entry which is preliminary data.</text>
</comment>
<protein>
    <submittedName>
        <fullName evidence="2">Uncharacterized protein</fullName>
    </submittedName>
</protein>
<keyword evidence="3" id="KW-1185">Reference proteome</keyword>
<sequence length="102" mass="10923">METSAQSQAPSRKLTTSLVLRWVLAGPMAIIFAVVSMAAMPVWFPRGAAGVDHLAFALISLPAWWALAFFYVLLEENMPRAAIVLIAATLVKAAIAHSSGGW</sequence>
<feature type="transmembrane region" description="Helical" evidence="1">
    <location>
        <begin position="20"/>
        <end position="43"/>
    </location>
</feature>
<organism evidence="2 3">
    <name type="scientific">Erythrobacter rubeus</name>
    <dbReference type="NCBI Taxonomy" id="2760803"/>
    <lineage>
        <taxon>Bacteria</taxon>
        <taxon>Pseudomonadati</taxon>
        <taxon>Pseudomonadota</taxon>
        <taxon>Alphaproteobacteria</taxon>
        <taxon>Sphingomonadales</taxon>
        <taxon>Erythrobacteraceae</taxon>
        <taxon>Erythrobacter/Porphyrobacter group</taxon>
        <taxon>Erythrobacter</taxon>
    </lineage>
</organism>
<feature type="transmembrane region" description="Helical" evidence="1">
    <location>
        <begin position="55"/>
        <end position="74"/>
    </location>
</feature>
<keyword evidence="1" id="KW-1133">Transmembrane helix</keyword>